<keyword evidence="1" id="KW-0812">Transmembrane</keyword>
<reference evidence="2 3" key="1">
    <citation type="journal article" date="2015" name="Genome Announc.">
        <title>Expanding the biotechnology potential of lactobacilli through comparative genomics of 213 strains and associated genera.</title>
        <authorList>
            <person name="Sun Z."/>
            <person name="Harris H.M."/>
            <person name="McCann A."/>
            <person name="Guo C."/>
            <person name="Argimon S."/>
            <person name="Zhang W."/>
            <person name="Yang X."/>
            <person name="Jeffery I.B."/>
            <person name="Cooney J.C."/>
            <person name="Kagawa T.F."/>
            <person name="Liu W."/>
            <person name="Song Y."/>
            <person name="Salvetti E."/>
            <person name="Wrobel A."/>
            <person name="Rasinkangas P."/>
            <person name="Parkhill J."/>
            <person name="Rea M.C."/>
            <person name="O'Sullivan O."/>
            <person name="Ritari J."/>
            <person name="Douillard F.P."/>
            <person name="Paul Ross R."/>
            <person name="Yang R."/>
            <person name="Briner A.E."/>
            <person name="Felis G.E."/>
            <person name="de Vos W.M."/>
            <person name="Barrangou R."/>
            <person name="Klaenhammer T.R."/>
            <person name="Caufield P.W."/>
            <person name="Cui Y."/>
            <person name="Zhang H."/>
            <person name="O'Toole P.W."/>
        </authorList>
    </citation>
    <scope>NUCLEOTIDE SEQUENCE [LARGE SCALE GENOMIC DNA]</scope>
    <source>
        <strain evidence="2 3">DSM 13238</strain>
    </source>
</reference>
<feature type="transmembrane region" description="Helical" evidence="1">
    <location>
        <begin position="148"/>
        <end position="165"/>
    </location>
</feature>
<keyword evidence="1" id="KW-1133">Transmembrane helix</keyword>
<feature type="transmembrane region" description="Helical" evidence="1">
    <location>
        <begin position="65"/>
        <end position="87"/>
    </location>
</feature>
<dbReference type="Proteomes" id="UP000051908">
    <property type="component" value="Unassembled WGS sequence"/>
</dbReference>
<feature type="transmembrane region" description="Helical" evidence="1">
    <location>
        <begin position="108"/>
        <end position="128"/>
    </location>
</feature>
<evidence type="ECO:0008006" key="4">
    <source>
        <dbReference type="Google" id="ProtNLM"/>
    </source>
</evidence>
<evidence type="ECO:0000313" key="2">
    <source>
        <dbReference type="EMBL" id="KRL29309.1"/>
    </source>
</evidence>
<keyword evidence="1" id="KW-0472">Membrane</keyword>
<dbReference type="EMBL" id="AZES01000130">
    <property type="protein sequence ID" value="KRL29309.1"/>
    <property type="molecule type" value="Genomic_DNA"/>
</dbReference>
<gene>
    <name evidence="2" type="ORF">FD33_GL001014</name>
</gene>
<name>A0A0R1P9Z1_9LACO</name>
<accession>A0A0R1P9Z1</accession>
<feature type="transmembrane region" description="Helical" evidence="1">
    <location>
        <begin position="12"/>
        <end position="45"/>
    </location>
</feature>
<organism evidence="2 3">
    <name type="scientific">Companilactobacillus paralimentarius DSM 13238 = JCM 10415</name>
    <dbReference type="NCBI Taxonomy" id="1122151"/>
    <lineage>
        <taxon>Bacteria</taxon>
        <taxon>Bacillati</taxon>
        <taxon>Bacillota</taxon>
        <taxon>Bacilli</taxon>
        <taxon>Lactobacillales</taxon>
        <taxon>Lactobacillaceae</taxon>
        <taxon>Companilactobacillus</taxon>
    </lineage>
</organism>
<sequence>MLEMKKISSFILKVLSILTVVAQIFCGIAAASVIFANVAVLFVSGEAATELKKYVLQPSNLSKGMLELSGLNALLILVSIIFALHALRKIINNIAESNFFVESNVNNMKLMVGSVVIFILGNILSMMFFSFGNGRNLSSVFSNSWGQIGSYLILLAIIYMLYLVFKYGFELQHDSDTVI</sequence>
<dbReference type="AlphaFoldDB" id="A0A0R1P9Z1"/>
<keyword evidence="3" id="KW-1185">Reference proteome</keyword>
<comment type="caution">
    <text evidence="2">The sequence shown here is derived from an EMBL/GenBank/DDBJ whole genome shotgun (WGS) entry which is preliminary data.</text>
</comment>
<dbReference type="Pfam" id="PF11188">
    <property type="entry name" value="DUF2975"/>
    <property type="match status" value="1"/>
</dbReference>
<evidence type="ECO:0000256" key="1">
    <source>
        <dbReference type="SAM" id="Phobius"/>
    </source>
</evidence>
<proteinExistence type="predicted"/>
<evidence type="ECO:0000313" key="3">
    <source>
        <dbReference type="Proteomes" id="UP000051908"/>
    </source>
</evidence>
<dbReference type="PATRIC" id="fig|1122151.5.peg.1051"/>
<dbReference type="InterPro" id="IPR021354">
    <property type="entry name" value="DUF2975"/>
</dbReference>
<protein>
    <recommendedName>
        <fullName evidence="4">DUF2975 domain-containing protein</fullName>
    </recommendedName>
</protein>